<dbReference type="PROSITE" id="PS50200">
    <property type="entry name" value="RA"/>
    <property type="match status" value="1"/>
</dbReference>
<feature type="compositionally biased region" description="Basic and acidic residues" evidence="1">
    <location>
        <begin position="1"/>
        <end position="15"/>
    </location>
</feature>
<protein>
    <recommendedName>
        <fullName evidence="5">PH domain-containing protein</fullName>
    </recommendedName>
</protein>
<dbReference type="InterPro" id="IPR001849">
    <property type="entry name" value="PH_domain"/>
</dbReference>
<dbReference type="OrthoDB" id="43122at2759"/>
<name>A0A077WB85_9FUNG</name>
<dbReference type="Gene3D" id="2.30.29.30">
    <property type="entry name" value="Pleckstrin-homology domain (PH domain)/Phosphotyrosine-binding domain (PTB)"/>
    <property type="match status" value="1"/>
</dbReference>
<feature type="compositionally biased region" description="Low complexity" evidence="1">
    <location>
        <begin position="388"/>
        <end position="403"/>
    </location>
</feature>
<dbReference type="Gene3D" id="3.10.20.90">
    <property type="entry name" value="Phosphatidylinositol 3-kinase Catalytic Subunit, Chain A, domain 1"/>
    <property type="match status" value="1"/>
</dbReference>
<dbReference type="Pfam" id="PF21989">
    <property type="entry name" value="RA_2"/>
    <property type="match status" value="1"/>
</dbReference>
<proteinExistence type="predicted"/>
<organism evidence="4">
    <name type="scientific">Lichtheimia ramosa</name>
    <dbReference type="NCBI Taxonomy" id="688394"/>
    <lineage>
        <taxon>Eukaryota</taxon>
        <taxon>Fungi</taxon>
        <taxon>Fungi incertae sedis</taxon>
        <taxon>Mucoromycota</taxon>
        <taxon>Mucoromycotina</taxon>
        <taxon>Mucoromycetes</taxon>
        <taxon>Mucorales</taxon>
        <taxon>Lichtheimiaceae</taxon>
        <taxon>Lichtheimia</taxon>
    </lineage>
</organism>
<feature type="region of interest" description="Disordered" evidence="1">
    <location>
        <begin position="376"/>
        <end position="460"/>
    </location>
</feature>
<feature type="region of interest" description="Disordered" evidence="1">
    <location>
        <begin position="526"/>
        <end position="606"/>
    </location>
</feature>
<evidence type="ECO:0008006" key="5">
    <source>
        <dbReference type="Google" id="ProtNLM"/>
    </source>
</evidence>
<evidence type="ECO:0000256" key="1">
    <source>
        <dbReference type="SAM" id="MobiDB-lite"/>
    </source>
</evidence>
<evidence type="ECO:0000259" key="3">
    <source>
        <dbReference type="PROSITE" id="PS50200"/>
    </source>
</evidence>
<dbReference type="Pfam" id="PF00169">
    <property type="entry name" value="PH"/>
    <property type="match status" value="1"/>
</dbReference>
<dbReference type="PANTHER" id="PTHR38700">
    <property type="entry name" value="YALI0E22418P"/>
    <property type="match status" value="1"/>
</dbReference>
<dbReference type="AlphaFoldDB" id="A0A077WB85"/>
<feature type="domain" description="Ras-associating" evidence="3">
    <location>
        <begin position="155"/>
        <end position="241"/>
    </location>
</feature>
<sequence>MHEKQPSDSYPTRHDDDDDDNVCVAQLLNAKVKSASPRPSRSNTMKGYRSRDRSPVPNVSSLQRSASSGGSSTSRRHMHQPSNEPPVPPLPTQQQQPTIDKDEEDLRAAVQCAWAVLESGNSDGAEKKQTSATPIMDSSTPTPTTPATYNRSMIRTITIRIYINDGSTHKTVQLTNLLTTAMVLQYLKKKGLLDNTDDWAMFEICNSYGLERPLRQWEVVMDSVSTWEPEMNSYLLVKKYRYCDSLVADSVLQKLYPPHYGWLNIEYKKGKWHKRFCFIMDNAIHHSKDSKGTNAVVLCQLSTFDVYTMLHPFRDAPTEYVFALRAQEKPRVFERSEDYMKMFSAEDADSLREWVLSIRCSKSAVYYQQHPNRVTNPLLPIDLNRTESPSSSRNDASDISSRSGTLRRHKSTREMASSYNSSNDEELNRKYPVPIENGRSTLSRHSSRRRIPDNPLIDCTDRETFAKGSLLAQSNQDEQQQMPPPLPQQQTMSQPIPDDNGGGGSTLIQLQDKTPFAKGSLLAKKTGIEQQQQQQHVSSKLSRSKSTRDTATPHQDDQPVPTRRHVSLRRKPTSSRDKARWQQADVPMPAMPGVSAMPSNGPLLNLEDPEQIHSRQLMERQIKPLVNFATSDPRGRR</sequence>
<evidence type="ECO:0000259" key="2">
    <source>
        <dbReference type="PROSITE" id="PS50003"/>
    </source>
</evidence>
<feature type="compositionally biased region" description="Polar residues" evidence="1">
    <location>
        <begin position="130"/>
        <end position="139"/>
    </location>
</feature>
<reference evidence="4" key="1">
    <citation type="journal article" date="2014" name="Genome Announc.">
        <title>De novo whole-genome sequence and genome annotation of Lichtheimia ramosa.</title>
        <authorList>
            <person name="Linde J."/>
            <person name="Schwartze V."/>
            <person name="Binder U."/>
            <person name="Lass-Florl C."/>
            <person name="Voigt K."/>
            <person name="Horn F."/>
        </authorList>
    </citation>
    <scope>NUCLEOTIDE SEQUENCE</scope>
    <source>
        <strain evidence="4">JMRC FSU:6197</strain>
    </source>
</reference>
<gene>
    <name evidence="4" type="ORF">LRAMOSA07501</name>
</gene>
<dbReference type="EMBL" id="LK023315">
    <property type="protein sequence ID" value="CDS04971.1"/>
    <property type="molecule type" value="Genomic_DNA"/>
</dbReference>
<feature type="domain" description="PH" evidence="2">
    <location>
        <begin position="256"/>
        <end position="363"/>
    </location>
</feature>
<feature type="compositionally biased region" description="Low complexity" evidence="1">
    <location>
        <begin position="60"/>
        <end position="73"/>
    </location>
</feature>
<feature type="region of interest" description="Disordered" evidence="1">
    <location>
        <begin position="1"/>
        <end position="101"/>
    </location>
</feature>
<feature type="region of interest" description="Disordered" evidence="1">
    <location>
        <begin position="474"/>
        <end position="508"/>
    </location>
</feature>
<dbReference type="SUPFAM" id="SSF54236">
    <property type="entry name" value="Ubiquitin-like"/>
    <property type="match status" value="1"/>
</dbReference>
<dbReference type="GO" id="GO:0007165">
    <property type="term" value="P:signal transduction"/>
    <property type="evidence" value="ECO:0007669"/>
    <property type="project" value="InterPro"/>
</dbReference>
<dbReference type="InterPro" id="IPR011993">
    <property type="entry name" value="PH-like_dom_sf"/>
</dbReference>
<dbReference type="InterPro" id="IPR029071">
    <property type="entry name" value="Ubiquitin-like_domsf"/>
</dbReference>
<dbReference type="SUPFAM" id="SSF50729">
    <property type="entry name" value="PH domain-like"/>
    <property type="match status" value="1"/>
</dbReference>
<dbReference type="InterPro" id="IPR000159">
    <property type="entry name" value="RA_dom"/>
</dbReference>
<feature type="region of interest" description="Disordered" evidence="1">
    <location>
        <begin position="121"/>
        <end position="148"/>
    </location>
</feature>
<dbReference type="SMART" id="SM00233">
    <property type="entry name" value="PH"/>
    <property type="match status" value="1"/>
</dbReference>
<evidence type="ECO:0000313" key="4">
    <source>
        <dbReference type="EMBL" id="CDS04971.1"/>
    </source>
</evidence>
<feature type="compositionally biased region" description="Basic residues" evidence="1">
    <location>
        <begin position="562"/>
        <end position="573"/>
    </location>
</feature>
<dbReference type="PROSITE" id="PS50003">
    <property type="entry name" value="PH_DOMAIN"/>
    <property type="match status" value="1"/>
</dbReference>
<accession>A0A077WB85</accession>
<dbReference type="PANTHER" id="PTHR38700:SF1">
    <property type="entry name" value="PH DOMAIN-CONTAINING PROTEIN"/>
    <property type="match status" value="1"/>
</dbReference>